<dbReference type="AlphaFoldDB" id="A0A1G7R2D5"/>
<dbReference type="PANTHER" id="PTHR43236">
    <property type="entry name" value="ANTITOXIN HIGA1"/>
    <property type="match status" value="1"/>
</dbReference>
<protein>
    <recommendedName>
        <fullName evidence="1">IrrE N-terminal-like domain-containing protein</fullName>
    </recommendedName>
</protein>
<dbReference type="InterPro" id="IPR052345">
    <property type="entry name" value="Rad_response_metalloprotease"/>
</dbReference>
<feature type="domain" description="IrrE N-terminal-like" evidence="1">
    <location>
        <begin position="50"/>
        <end position="177"/>
    </location>
</feature>
<dbReference type="PANTHER" id="PTHR43236:SF2">
    <property type="entry name" value="BLL0069 PROTEIN"/>
    <property type="match status" value="1"/>
</dbReference>
<dbReference type="OrthoDB" id="9794834at2"/>
<evidence type="ECO:0000313" key="3">
    <source>
        <dbReference type="Proteomes" id="UP000183812"/>
    </source>
</evidence>
<sequence length="298" mass="33700">MIEQIGPERWANKITLMLNAVHGPDRFPVNVERLAVEYTSNVFPNDPITKIVPRDFPDFDGILRKGKGQGEGWRIGYSTRITSRGRIRFTIAHEFGHYLVHRLKYPDGVSCTPEDLAIWDSEYNRVEAEANLFAASLLMPLDAFRRAIPDSMDATFSDLNEVARQFGVSLTAATLRWLGYTQKRALLVVSKDDFILWSKPSRPALRSGAFIRTAGLSPKAVPSASPIRCNPNYADIDDPVRHRPGIWLNEEVLEYPLVIDQYELGMSLLLLQNASPVAEIDEDSVEDAFDHFMKPNQR</sequence>
<evidence type="ECO:0000259" key="1">
    <source>
        <dbReference type="Pfam" id="PF06114"/>
    </source>
</evidence>
<reference evidence="2 3" key="1">
    <citation type="submission" date="2016-10" db="EMBL/GenBank/DDBJ databases">
        <authorList>
            <person name="de Groot N.N."/>
        </authorList>
    </citation>
    <scope>NUCLEOTIDE SEQUENCE [LARGE SCALE GENOMIC DNA]</scope>
    <source>
        <strain evidence="3">DSM 938 / 37b4</strain>
    </source>
</reference>
<gene>
    <name evidence="2" type="ORF">SAMN04244550_03323</name>
</gene>
<accession>A0A1G7R2D5</accession>
<organism evidence="2 3">
    <name type="scientific">Rhodobacter capsulatus</name>
    <name type="common">Rhodopseudomonas capsulata</name>
    <dbReference type="NCBI Taxonomy" id="1061"/>
    <lineage>
        <taxon>Bacteria</taxon>
        <taxon>Pseudomonadati</taxon>
        <taxon>Pseudomonadota</taxon>
        <taxon>Alphaproteobacteria</taxon>
        <taxon>Rhodobacterales</taxon>
        <taxon>Rhodobacter group</taxon>
        <taxon>Rhodobacter</taxon>
    </lineage>
</organism>
<dbReference type="EMBL" id="FNAY01000027">
    <property type="protein sequence ID" value="SDG04946.1"/>
    <property type="molecule type" value="Genomic_DNA"/>
</dbReference>
<dbReference type="InterPro" id="IPR010359">
    <property type="entry name" value="IrrE_HExxH"/>
</dbReference>
<dbReference type="Pfam" id="PF06114">
    <property type="entry name" value="Peptidase_M78"/>
    <property type="match status" value="1"/>
</dbReference>
<proteinExistence type="predicted"/>
<dbReference type="Proteomes" id="UP000183812">
    <property type="component" value="Unassembled WGS sequence"/>
</dbReference>
<name>A0A1G7R2D5_RHOCA</name>
<dbReference type="Gene3D" id="1.10.10.2910">
    <property type="match status" value="1"/>
</dbReference>
<evidence type="ECO:0000313" key="2">
    <source>
        <dbReference type="EMBL" id="SDG04946.1"/>
    </source>
</evidence>